<protein>
    <submittedName>
        <fullName evidence="2">DUF4019 domain-containing protein</fullName>
    </submittedName>
</protein>
<proteinExistence type="predicted"/>
<name>A0AAE3QXM7_9BACT</name>
<organism evidence="2 3">
    <name type="scientific">Xanthocytophaga flava</name>
    <dbReference type="NCBI Taxonomy" id="3048013"/>
    <lineage>
        <taxon>Bacteria</taxon>
        <taxon>Pseudomonadati</taxon>
        <taxon>Bacteroidota</taxon>
        <taxon>Cytophagia</taxon>
        <taxon>Cytophagales</taxon>
        <taxon>Rhodocytophagaceae</taxon>
        <taxon>Xanthocytophaga</taxon>
    </lineage>
</organism>
<dbReference type="AlphaFoldDB" id="A0AAE3QXM7"/>
<dbReference type="EMBL" id="JASJOS010000019">
    <property type="protein sequence ID" value="MDJ1485323.1"/>
    <property type="molecule type" value="Genomic_DNA"/>
</dbReference>
<feature type="signal peptide" evidence="1">
    <location>
        <begin position="1"/>
        <end position="20"/>
    </location>
</feature>
<dbReference type="Proteomes" id="UP001241110">
    <property type="component" value="Unassembled WGS sequence"/>
</dbReference>
<feature type="chain" id="PRO_5042274488" evidence="1">
    <location>
        <begin position="21"/>
        <end position="137"/>
    </location>
</feature>
<gene>
    <name evidence="2" type="ORF">QNI16_32830</name>
</gene>
<sequence length="137" mass="15403">MKVTHLLTCLFLCLTSVVFAQDKPEVLAQKVADPWLALVDKGQYAESWQQASSAFKQQLTSDKWNEALVSVRTPIGKVTKRTLSSAQYTTSLPNAPAGEYVVLQYQSAFEKKNPATETVVMMKDADRQWRPVGYFIK</sequence>
<evidence type="ECO:0000313" key="3">
    <source>
        <dbReference type="Proteomes" id="UP001241110"/>
    </source>
</evidence>
<keyword evidence="1" id="KW-0732">Signal</keyword>
<comment type="caution">
    <text evidence="2">The sequence shown here is derived from an EMBL/GenBank/DDBJ whole genome shotgun (WGS) entry which is preliminary data.</text>
</comment>
<accession>A0AAE3QXM7</accession>
<evidence type="ECO:0000313" key="2">
    <source>
        <dbReference type="EMBL" id="MDJ1485323.1"/>
    </source>
</evidence>
<dbReference type="InterPro" id="IPR025091">
    <property type="entry name" value="DUF4019"/>
</dbReference>
<dbReference type="RefSeq" id="WP_313987721.1">
    <property type="nucleotide sequence ID" value="NZ_JASJOS010000019.1"/>
</dbReference>
<dbReference type="Pfam" id="PF13211">
    <property type="entry name" value="DUF4019"/>
    <property type="match status" value="1"/>
</dbReference>
<evidence type="ECO:0000256" key="1">
    <source>
        <dbReference type="SAM" id="SignalP"/>
    </source>
</evidence>
<reference evidence="2" key="1">
    <citation type="submission" date="2023-05" db="EMBL/GenBank/DDBJ databases">
        <authorList>
            <person name="Zhang X."/>
        </authorList>
    </citation>
    <scope>NUCLEOTIDE SEQUENCE</scope>
    <source>
        <strain evidence="2">YF14B1</strain>
    </source>
</reference>